<name>A0ABM1B9V0_LIMPO</name>
<comment type="similarity">
    <text evidence="2">Belongs to the paired homeobox family. Bicoid subfamily.</text>
</comment>
<sequence>MLRCRRPQYKHKHTHEVAASVLLGNYAVYSCYNTKNVFSLFPGADDKPKEPPVSVPNVYPNNPLSTEVAIVANNGLEDDIDTSTSAYEEGPKKKHRRNRTTFTTYQLHELERAFEKSHYPDVYSREELAMKVNLPEVRVQVWFQNRRAKWRRQEKLESENALRSLRHTNSPDCPLSGIGMTCATSPSCVSGLSSSLGPNSSPVLTGASLQPMSLDSWLSPPLMGPPFSHSLQGILAHSQAMYPNYLTPSVPTAVTVPCSAAMSGLHTGNISISAGTLGAVPSPLNLSVSCADLKVTDSNPVDPRSSSIVALRIRAKEHVDLISKRLTSV</sequence>
<dbReference type="Pfam" id="PF03826">
    <property type="entry name" value="OAR"/>
    <property type="match status" value="1"/>
</dbReference>
<evidence type="ECO:0000256" key="5">
    <source>
        <dbReference type="ARBA" id="ARBA00023155"/>
    </source>
</evidence>
<comment type="subcellular location">
    <subcellularLocation>
        <location evidence="1 8 9">Nucleus</location>
    </subcellularLocation>
</comment>
<keyword evidence="5 8" id="KW-0371">Homeobox</keyword>
<dbReference type="PROSITE" id="PS50071">
    <property type="entry name" value="HOMEOBOX_2"/>
    <property type="match status" value="1"/>
</dbReference>
<evidence type="ECO:0000256" key="9">
    <source>
        <dbReference type="RuleBase" id="RU000682"/>
    </source>
</evidence>
<dbReference type="PANTHER" id="PTHR46271">
    <property type="entry name" value="HOMEOBOX PROTEIN, PUTATIVE-RELATED"/>
    <property type="match status" value="1"/>
</dbReference>
<evidence type="ECO:0000256" key="3">
    <source>
        <dbReference type="ARBA" id="ARBA00023015"/>
    </source>
</evidence>
<dbReference type="PROSITE" id="PS00027">
    <property type="entry name" value="HOMEOBOX_1"/>
    <property type="match status" value="1"/>
</dbReference>
<evidence type="ECO:0000259" key="10">
    <source>
        <dbReference type="PROSITE" id="PS50071"/>
    </source>
</evidence>
<keyword evidence="3" id="KW-0805">Transcription regulation</keyword>
<keyword evidence="7 8" id="KW-0539">Nucleus</keyword>
<accession>A0ABM1B9V0</accession>
<dbReference type="PROSITE" id="PS51257">
    <property type="entry name" value="PROKAR_LIPOPROTEIN"/>
    <property type="match status" value="1"/>
</dbReference>
<dbReference type="InterPro" id="IPR001356">
    <property type="entry name" value="HD"/>
</dbReference>
<evidence type="ECO:0000256" key="4">
    <source>
        <dbReference type="ARBA" id="ARBA00023125"/>
    </source>
</evidence>
<feature type="DNA-binding region" description="Homeobox" evidence="8">
    <location>
        <begin position="95"/>
        <end position="154"/>
    </location>
</feature>
<dbReference type="InterPro" id="IPR009057">
    <property type="entry name" value="Homeodomain-like_sf"/>
</dbReference>
<keyword evidence="12" id="KW-1185">Reference proteome</keyword>
<dbReference type="PROSITE" id="PS50803">
    <property type="entry name" value="OAR"/>
    <property type="match status" value="1"/>
</dbReference>
<evidence type="ECO:0000256" key="7">
    <source>
        <dbReference type="ARBA" id="ARBA00023242"/>
    </source>
</evidence>
<dbReference type="InterPro" id="IPR017970">
    <property type="entry name" value="Homeobox_CS"/>
</dbReference>
<dbReference type="InterPro" id="IPR043562">
    <property type="entry name" value="RAX/RAX2"/>
</dbReference>
<feature type="domain" description="OAR" evidence="11">
    <location>
        <begin position="306"/>
        <end position="319"/>
    </location>
</feature>
<dbReference type="CDD" id="cd00086">
    <property type="entry name" value="homeodomain"/>
    <property type="match status" value="1"/>
</dbReference>
<keyword evidence="4 8" id="KW-0238">DNA-binding</keyword>
<evidence type="ECO:0000259" key="11">
    <source>
        <dbReference type="PROSITE" id="PS50803"/>
    </source>
</evidence>
<evidence type="ECO:0000256" key="1">
    <source>
        <dbReference type="ARBA" id="ARBA00004123"/>
    </source>
</evidence>
<feature type="domain" description="Homeobox" evidence="10">
    <location>
        <begin position="93"/>
        <end position="153"/>
    </location>
</feature>
<evidence type="ECO:0000256" key="2">
    <source>
        <dbReference type="ARBA" id="ARBA00006503"/>
    </source>
</evidence>
<dbReference type="PANTHER" id="PTHR46271:SF4">
    <property type="entry name" value="HOMEOBOX PROTEIN, PUTATIVE-RELATED"/>
    <property type="match status" value="1"/>
</dbReference>
<keyword evidence="6" id="KW-0804">Transcription</keyword>
<dbReference type="Gene3D" id="1.10.10.60">
    <property type="entry name" value="Homeodomain-like"/>
    <property type="match status" value="1"/>
</dbReference>
<evidence type="ECO:0000313" key="13">
    <source>
        <dbReference type="RefSeq" id="XP_013777739.1"/>
    </source>
</evidence>
<protein>
    <submittedName>
        <fullName evidence="13">Retinal homeobox protein Rx1-like</fullName>
    </submittedName>
</protein>
<dbReference type="SMART" id="SM00389">
    <property type="entry name" value="HOX"/>
    <property type="match status" value="1"/>
</dbReference>
<dbReference type="SUPFAM" id="SSF46689">
    <property type="entry name" value="Homeodomain-like"/>
    <property type="match status" value="1"/>
</dbReference>
<dbReference type="GeneID" id="106462368"/>
<dbReference type="InterPro" id="IPR003654">
    <property type="entry name" value="OAR_dom"/>
</dbReference>
<evidence type="ECO:0000256" key="8">
    <source>
        <dbReference type="PROSITE-ProRule" id="PRU00108"/>
    </source>
</evidence>
<organism evidence="12 13">
    <name type="scientific">Limulus polyphemus</name>
    <name type="common">Atlantic horseshoe crab</name>
    <dbReference type="NCBI Taxonomy" id="6850"/>
    <lineage>
        <taxon>Eukaryota</taxon>
        <taxon>Metazoa</taxon>
        <taxon>Ecdysozoa</taxon>
        <taxon>Arthropoda</taxon>
        <taxon>Chelicerata</taxon>
        <taxon>Merostomata</taxon>
        <taxon>Xiphosura</taxon>
        <taxon>Limulidae</taxon>
        <taxon>Limulus</taxon>
    </lineage>
</organism>
<reference evidence="13" key="1">
    <citation type="submission" date="2025-08" db="UniProtKB">
        <authorList>
            <consortium name="RefSeq"/>
        </authorList>
    </citation>
    <scope>IDENTIFICATION</scope>
    <source>
        <tissue evidence="13">Muscle</tissue>
    </source>
</reference>
<dbReference type="Proteomes" id="UP000694941">
    <property type="component" value="Unplaced"/>
</dbReference>
<proteinExistence type="inferred from homology"/>
<dbReference type="Pfam" id="PF00046">
    <property type="entry name" value="Homeodomain"/>
    <property type="match status" value="1"/>
</dbReference>
<evidence type="ECO:0000256" key="6">
    <source>
        <dbReference type="ARBA" id="ARBA00023163"/>
    </source>
</evidence>
<dbReference type="RefSeq" id="XP_013777739.1">
    <property type="nucleotide sequence ID" value="XM_013922285.2"/>
</dbReference>
<evidence type="ECO:0000313" key="12">
    <source>
        <dbReference type="Proteomes" id="UP000694941"/>
    </source>
</evidence>
<gene>
    <name evidence="13" type="primary">LOC106462368</name>
</gene>